<proteinExistence type="predicted"/>
<evidence type="ECO:0000313" key="2">
    <source>
        <dbReference type="Proteomes" id="UP001500630"/>
    </source>
</evidence>
<comment type="caution">
    <text evidence="1">The sequence shown here is derived from an EMBL/GenBank/DDBJ whole genome shotgun (WGS) entry which is preliminary data.</text>
</comment>
<protein>
    <recommendedName>
        <fullName evidence="3">PE domain-containing protein</fullName>
    </recommendedName>
</protein>
<sequence length="104" mass="11549">MSDLEKQQDVRIEIKMTMSLTDVRALQDAAIDLIEREGVWHIGSDPTEAQKQDEIRQIRSDPAHAVSNLIAFMNIDTMIAERIPGLEVENASVGAKVGELGDFD</sequence>
<keyword evidence="2" id="KW-1185">Reference proteome</keyword>
<gene>
    <name evidence="1" type="ORF">GCM10022419_007060</name>
</gene>
<reference evidence="2" key="1">
    <citation type="journal article" date="2019" name="Int. J. Syst. Evol. Microbiol.">
        <title>The Global Catalogue of Microorganisms (GCM) 10K type strain sequencing project: providing services to taxonomists for standard genome sequencing and annotation.</title>
        <authorList>
            <consortium name="The Broad Institute Genomics Platform"/>
            <consortium name="The Broad Institute Genome Sequencing Center for Infectious Disease"/>
            <person name="Wu L."/>
            <person name="Ma J."/>
        </authorList>
    </citation>
    <scope>NUCLEOTIDE SEQUENCE [LARGE SCALE GENOMIC DNA]</scope>
    <source>
        <strain evidence="2">JCM 17326</strain>
    </source>
</reference>
<dbReference type="Proteomes" id="UP001500630">
    <property type="component" value="Unassembled WGS sequence"/>
</dbReference>
<organism evidence="1 2">
    <name type="scientific">Nonomuraea rosea</name>
    <dbReference type="NCBI Taxonomy" id="638574"/>
    <lineage>
        <taxon>Bacteria</taxon>
        <taxon>Bacillati</taxon>
        <taxon>Actinomycetota</taxon>
        <taxon>Actinomycetes</taxon>
        <taxon>Streptosporangiales</taxon>
        <taxon>Streptosporangiaceae</taxon>
        <taxon>Nonomuraea</taxon>
    </lineage>
</organism>
<dbReference type="RefSeq" id="WP_345558517.1">
    <property type="nucleotide sequence ID" value="NZ_BAABDQ010000001.1"/>
</dbReference>
<dbReference type="EMBL" id="BAABDQ010000001">
    <property type="protein sequence ID" value="GAA3530641.1"/>
    <property type="molecule type" value="Genomic_DNA"/>
</dbReference>
<accession>A0ABP6VB15</accession>
<evidence type="ECO:0000313" key="1">
    <source>
        <dbReference type="EMBL" id="GAA3530641.1"/>
    </source>
</evidence>
<name>A0ABP6VB15_9ACTN</name>
<evidence type="ECO:0008006" key="3">
    <source>
        <dbReference type="Google" id="ProtNLM"/>
    </source>
</evidence>